<evidence type="ECO:0000256" key="1">
    <source>
        <dbReference type="SAM" id="MobiDB-lite"/>
    </source>
</evidence>
<proteinExistence type="predicted"/>
<feature type="compositionally biased region" description="Low complexity" evidence="1">
    <location>
        <begin position="1"/>
        <end position="20"/>
    </location>
</feature>
<evidence type="ECO:0000313" key="3">
    <source>
        <dbReference type="Proteomes" id="UP000177396"/>
    </source>
</evidence>
<evidence type="ECO:0000313" key="2">
    <source>
        <dbReference type="EMBL" id="OGG00966.1"/>
    </source>
</evidence>
<dbReference type="EMBL" id="MFJB01000004">
    <property type="protein sequence ID" value="OGG00966.1"/>
    <property type="molecule type" value="Genomic_DNA"/>
</dbReference>
<dbReference type="Proteomes" id="UP000177396">
    <property type="component" value="Unassembled WGS sequence"/>
</dbReference>
<reference evidence="2 3" key="1">
    <citation type="journal article" date="2016" name="Nat. Commun.">
        <title>Thousands of microbial genomes shed light on interconnected biogeochemical processes in an aquifer system.</title>
        <authorList>
            <person name="Anantharaman K."/>
            <person name="Brown C.T."/>
            <person name="Hug L.A."/>
            <person name="Sharon I."/>
            <person name="Castelle C.J."/>
            <person name="Probst A.J."/>
            <person name="Thomas B.C."/>
            <person name="Singh A."/>
            <person name="Wilkins M.J."/>
            <person name="Karaoz U."/>
            <person name="Brodie E.L."/>
            <person name="Williams K.H."/>
            <person name="Hubbard S.S."/>
            <person name="Banfield J.F."/>
        </authorList>
    </citation>
    <scope>NUCLEOTIDE SEQUENCE [LARGE SCALE GENOMIC DNA]</scope>
</reference>
<accession>A0A1F5YLD3</accession>
<sequence length="146" mass="15795">MTAQLQPNSSDSNSQPPKSQTVSTPIHGKEAEIAPVSVKEDLKEISAEIEIPQEVKKTGVQEIRGTIDLPPDIQKLGVIPSAPQASVSAAITTASLPLSDDKILQGVNAPVTSALKWLAFWCLRNLRKAHLVLKLIHGKIIRVRIK</sequence>
<comment type="caution">
    <text evidence="2">The sequence shown here is derived from an EMBL/GenBank/DDBJ whole genome shotgun (WGS) entry which is preliminary data.</text>
</comment>
<protein>
    <submittedName>
        <fullName evidence="2">Uncharacterized protein</fullName>
    </submittedName>
</protein>
<organism evidence="2 3">
    <name type="scientific">Candidatus Gottesmanbacteria bacterium RBG_16_38_7b</name>
    <dbReference type="NCBI Taxonomy" id="1798372"/>
    <lineage>
        <taxon>Bacteria</taxon>
        <taxon>Candidatus Gottesmaniibacteriota</taxon>
    </lineage>
</organism>
<name>A0A1F5YLD3_9BACT</name>
<feature type="region of interest" description="Disordered" evidence="1">
    <location>
        <begin position="1"/>
        <end position="33"/>
    </location>
</feature>
<dbReference type="AlphaFoldDB" id="A0A1F5YLD3"/>
<gene>
    <name evidence="2" type="ORF">A2153_02620</name>
</gene>